<feature type="compositionally biased region" description="Pro residues" evidence="2">
    <location>
        <begin position="13"/>
        <end position="24"/>
    </location>
</feature>
<dbReference type="AlphaFoldDB" id="A0A0W8ICH1"/>
<dbReference type="EMBL" id="LQBM01000004">
    <property type="protein sequence ID" value="KUG57661.1"/>
    <property type="molecule type" value="Genomic_DNA"/>
</dbReference>
<organism evidence="3 4">
    <name type="scientific">Nesterenkonia jeotgali</name>
    <dbReference type="NCBI Taxonomy" id="317018"/>
    <lineage>
        <taxon>Bacteria</taxon>
        <taxon>Bacillati</taxon>
        <taxon>Actinomycetota</taxon>
        <taxon>Actinomycetes</taxon>
        <taxon>Micrococcales</taxon>
        <taxon>Micrococcaceae</taxon>
        <taxon>Nesterenkonia</taxon>
    </lineage>
</organism>
<accession>A0A0W8ICH1</accession>
<comment type="caution">
    <text evidence="3">The sequence shown here is derived from an EMBL/GenBank/DDBJ whole genome shotgun (WGS) entry which is preliminary data.</text>
</comment>
<evidence type="ECO:0000313" key="4">
    <source>
        <dbReference type="Proteomes" id="UP000054023"/>
    </source>
</evidence>
<feature type="region of interest" description="Disordered" evidence="2">
    <location>
        <begin position="1"/>
        <end position="45"/>
    </location>
</feature>
<evidence type="ECO:0000256" key="2">
    <source>
        <dbReference type="SAM" id="MobiDB-lite"/>
    </source>
</evidence>
<dbReference type="RefSeq" id="WP_058888898.1">
    <property type="nucleotide sequence ID" value="NZ_LQBM01000004.1"/>
</dbReference>
<keyword evidence="4" id="KW-1185">Reference proteome</keyword>
<gene>
    <name evidence="3" type="ORF">AVL63_03750</name>
</gene>
<reference evidence="4" key="1">
    <citation type="submission" date="2015-12" db="EMBL/GenBank/DDBJ databases">
        <authorList>
            <person name="Nair G.R."/>
            <person name="Kaur G."/>
            <person name="Mayilraj S."/>
        </authorList>
    </citation>
    <scope>NUCLEOTIDE SEQUENCE [LARGE SCALE GENOMIC DNA]</scope>
    <source>
        <strain evidence="4">CD08_7</strain>
    </source>
</reference>
<evidence type="ECO:0000313" key="3">
    <source>
        <dbReference type="EMBL" id="KUG57661.1"/>
    </source>
</evidence>
<evidence type="ECO:0000256" key="1">
    <source>
        <dbReference type="SAM" id="Coils"/>
    </source>
</evidence>
<keyword evidence="1" id="KW-0175">Coiled coil</keyword>
<protein>
    <submittedName>
        <fullName evidence="3">Uncharacterized protein</fullName>
    </submittedName>
</protein>
<name>A0A0W8ICH1_9MICC</name>
<feature type="coiled-coil region" evidence="1">
    <location>
        <begin position="48"/>
        <end position="75"/>
    </location>
</feature>
<dbReference type="STRING" id="317018.AVL63_03750"/>
<sequence length="77" mass="8324">MSAEQHRQGALPEPTPAEPTPAEPTPAEDTPAGHKPHQPSPDSAQLSVAELESEIAQAETLVQELNQRLKRTAHESR</sequence>
<proteinExistence type="predicted"/>
<dbReference type="Proteomes" id="UP000054023">
    <property type="component" value="Unassembled WGS sequence"/>
</dbReference>